<evidence type="ECO:0000256" key="5">
    <source>
        <dbReference type="ARBA" id="ARBA00022777"/>
    </source>
</evidence>
<name>A0ABP8BT50_9ACTN</name>
<keyword evidence="3" id="KW-0808">Transferase</keyword>
<evidence type="ECO:0000256" key="1">
    <source>
        <dbReference type="ARBA" id="ARBA00012513"/>
    </source>
</evidence>
<comment type="caution">
    <text evidence="9">The sequence shown here is derived from an EMBL/GenBank/DDBJ whole genome shotgun (WGS) entry which is preliminary data.</text>
</comment>
<dbReference type="PANTHER" id="PTHR43289">
    <property type="entry name" value="MITOGEN-ACTIVATED PROTEIN KINASE KINASE KINASE 20-RELATED"/>
    <property type="match status" value="1"/>
</dbReference>
<dbReference type="PROSITE" id="PS50011">
    <property type="entry name" value="PROTEIN_KINASE_DOM"/>
    <property type="match status" value="1"/>
</dbReference>
<evidence type="ECO:0000256" key="6">
    <source>
        <dbReference type="ARBA" id="ARBA00022840"/>
    </source>
</evidence>
<keyword evidence="2" id="KW-0723">Serine/threonine-protein kinase</keyword>
<evidence type="ECO:0000256" key="3">
    <source>
        <dbReference type="ARBA" id="ARBA00022679"/>
    </source>
</evidence>
<evidence type="ECO:0000256" key="4">
    <source>
        <dbReference type="ARBA" id="ARBA00022741"/>
    </source>
</evidence>
<dbReference type="PANTHER" id="PTHR43289:SF6">
    <property type="entry name" value="SERINE_THREONINE-PROTEIN KINASE NEKL-3"/>
    <property type="match status" value="1"/>
</dbReference>
<evidence type="ECO:0000256" key="2">
    <source>
        <dbReference type="ARBA" id="ARBA00022527"/>
    </source>
</evidence>
<evidence type="ECO:0000256" key="7">
    <source>
        <dbReference type="SAM" id="MobiDB-lite"/>
    </source>
</evidence>
<dbReference type="PROSITE" id="PS00108">
    <property type="entry name" value="PROTEIN_KINASE_ST"/>
    <property type="match status" value="1"/>
</dbReference>
<dbReference type="Proteomes" id="UP001501710">
    <property type="component" value="Unassembled WGS sequence"/>
</dbReference>
<keyword evidence="10" id="KW-1185">Reference proteome</keyword>
<evidence type="ECO:0000313" key="9">
    <source>
        <dbReference type="EMBL" id="GAA4225384.1"/>
    </source>
</evidence>
<feature type="domain" description="Protein kinase" evidence="8">
    <location>
        <begin position="11"/>
        <end position="289"/>
    </location>
</feature>
<feature type="compositionally biased region" description="Basic and acidic residues" evidence="7">
    <location>
        <begin position="260"/>
        <end position="270"/>
    </location>
</feature>
<reference evidence="10" key="1">
    <citation type="journal article" date="2019" name="Int. J. Syst. Evol. Microbiol.">
        <title>The Global Catalogue of Microorganisms (GCM) 10K type strain sequencing project: providing services to taxonomists for standard genome sequencing and annotation.</title>
        <authorList>
            <consortium name="The Broad Institute Genomics Platform"/>
            <consortium name="The Broad Institute Genome Sequencing Center for Infectious Disease"/>
            <person name="Wu L."/>
            <person name="Ma J."/>
        </authorList>
    </citation>
    <scope>NUCLEOTIDE SEQUENCE [LARGE SCALE GENOMIC DNA]</scope>
    <source>
        <strain evidence="10">JCM 17440</strain>
    </source>
</reference>
<evidence type="ECO:0000313" key="10">
    <source>
        <dbReference type="Proteomes" id="UP001501710"/>
    </source>
</evidence>
<proteinExistence type="predicted"/>
<organism evidence="9 10">
    <name type="scientific">Actinomadura meridiana</name>
    <dbReference type="NCBI Taxonomy" id="559626"/>
    <lineage>
        <taxon>Bacteria</taxon>
        <taxon>Bacillati</taxon>
        <taxon>Actinomycetota</taxon>
        <taxon>Actinomycetes</taxon>
        <taxon>Streptosporangiales</taxon>
        <taxon>Thermomonosporaceae</taxon>
        <taxon>Actinomadura</taxon>
    </lineage>
</organism>
<keyword evidence="6" id="KW-0067">ATP-binding</keyword>
<dbReference type="EC" id="2.7.11.1" evidence="1"/>
<dbReference type="InterPro" id="IPR011009">
    <property type="entry name" value="Kinase-like_dom_sf"/>
</dbReference>
<keyword evidence="5" id="KW-0418">Kinase</keyword>
<keyword evidence="4" id="KW-0547">Nucleotide-binding</keyword>
<accession>A0ABP8BT50</accession>
<sequence>MRVGARIAGRYRLVEGPIRGGTGEVWLAEDTELGRRVALKRARFGDDRPGAFDLLRSEARALARFSHPHVVTLYDVVPVKIHRRTTPWLVLEYVTGGSLETRPAMPPRVAARIGAQIAEALAALHAEGIVHCDVKPANIVVTGKGTAKLTDFGAAYRFGGKETISRNGSISHTPAYAPPEVVNGRPEPASDVYSLGMTVYSLATGGPPGDLSADVGPLTEVVAALVRPDPKDRPDVAEALRMLDEAAGATRADAIVLHAPTDDDPPRPEQEPASGWRRPAGFVRRHPWPIAVTTLVVAALVAAAFIPGDGAEPAPAQPKPVSRIGDPRTADPCALTNAAALGKFGEAELDNDYGNFDRCDVIVTSGDASEVDVHVDLNPGKPELTSPARRMGDIQVVEDPDEKDECGRLLLLPSVDADIFISIDAKQNGKGTAPLCAMADTAVSSAAAVLNHGPVPRRPPLPARSLAHRDACGLLRPDALDVVPGIDARNPRVDYGGWGCEWDSTTEEINLHLRFDRGQPLSAEDGSPTVLRGHRAFVEPDAEGNGTCLVRVVHRTYSDQNGDKAIEMLYLVLEGDSPTQRLCTMATTLAGSAAAQL</sequence>
<protein>
    <recommendedName>
        <fullName evidence="1">non-specific serine/threonine protein kinase</fullName>
        <ecNumber evidence="1">2.7.11.1</ecNumber>
    </recommendedName>
</protein>
<dbReference type="Gene3D" id="1.10.510.10">
    <property type="entry name" value="Transferase(Phosphotransferase) domain 1"/>
    <property type="match status" value="1"/>
</dbReference>
<evidence type="ECO:0000259" key="8">
    <source>
        <dbReference type="PROSITE" id="PS50011"/>
    </source>
</evidence>
<dbReference type="SUPFAM" id="SSF56112">
    <property type="entry name" value="Protein kinase-like (PK-like)"/>
    <property type="match status" value="1"/>
</dbReference>
<dbReference type="Pfam" id="PF00069">
    <property type="entry name" value="Pkinase"/>
    <property type="match status" value="1"/>
</dbReference>
<dbReference type="EMBL" id="BAABAS010000003">
    <property type="protein sequence ID" value="GAA4225384.1"/>
    <property type="molecule type" value="Genomic_DNA"/>
</dbReference>
<dbReference type="InterPro" id="IPR000719">
    <property type="entry name" value="Prot_kinase_dom"/>
</dbReference>
<feature type="region of interest" description="Disordered" evidence="7">
    <location>
        <begin position="258"/>
        <end position="277"/>
    </location>
</feature>
<gene>
    <name evidence="9" type="ORF">GCM10022254_07200</name>
</gene>
<dbReference type="SMART" id="SM00220">
    <property type="entry name" value="S_TKc"/>
    <property type="match status" value="1"/>
</dbReference>
<dbReference type="RefSeq" id="WP_344889485.1">
    <property type="nucleotide sequence ID" value="NZ_BAABAS010000003.1"/>
</dbReference>
<dbReference type="InterPro" id="IPR008271">
    <property type="entry name" value="Ser/Thr_kinase_AS"/>
</dbReference>
<dbReference type="CDD" id="cd14014">
    <property type="entry name" value="STKc_PknB_like"/>
    <property type="match status" value="1"/>
</dbReference>
<dbReference type="Gene3D" id="3.30.200.20">
    <property type="entry name" value="Phosphorylase Kinase, domain 1"/>
    <property type="match status" value="1"/>
</dbReference>